<accession>A0A7I0HS52</accession>
<dbReference type="Proteomes" id="UP000297641">
    <property type="component" value="Unassembled WGS sequence"/>
</dbReference>
<evidence type="ECO:0000313" key="2">
    <source>
        <dbReference type="Proteomes" id="UP000297641"/>
    </source>
</evidence>
<dbReference type="AlphaFoldDB" id="A0A7I0HS52"/>
<proteinExistence type="predicted"/>
<dbReference type="RefSeq" id="WP_135770878.1">
    <property type="nucleotide sequence ID" value="NZ_RQFT01000008.1"/>
</dbReference>
<gene>
    <name evidence="1" type="ORF">EHQ43_08840</name>
</gene>
<name>A0A7I0HS52_9LEPT</name>
<reference evidence="1 2" key="1">
    <citation type="journal article" date="2019" name="PLoS Negl. Trop. Dis.">
        <title>Revisiting the worldwide diversity of Leptospira species in the environment.</title>
        <authorList>
            <person name="Vincent A.T."/>
            <person name="Schiettekatte O."/>
            <person name="Bourhy P."/>
            <person name="Veyrier F.J."/>
            <person name="Picardeau M."/>
        </authorList>
    </citation>
    <scope>NUCLEOTIDE SEQUENCE [LARGE SCALE GENOMIC DNA]</scope>
    <source>
        <strain evidence="1 2">201800273</strain>
    </source>
</reference>
<comment type="caution">
    <text evidence="1">The sequence shown here is derived from an EMBL/GenBank/DDBJ whole genome shotgun (WGS) entry which is preliminary data.</text>
</comment>
<protein>
    <submittedName>
        <fullName evidence="1">Phage tail protein</fullName>
    </submittedName>
</protein>
<sequence length="321" mass="36040">MTPVMEIIKNYPSSYLNQNEDSDTGKRWQIIAPEFQEINAAIETLYFLKDFSRQSGRILDLIGQNVRQKRNGLDDEKFKIFLSIANSKRQSKGDIYSLNEIGNRIVAGSGNLFEIRELCYLEGTRFLDGSILLNGEVPLSGSLKQPATIEIVLNGRINDLKVISEFNQAIADIRAGGVEAIISYRFEIYLSEMLKFNFRNIEFDGSWPLDGSSLFSGDRVEIIPFEIAVGTGAEPGGNLREPEFEDTGLQTEVLRKLCAIRRTSEGLQEFSMKIKTGEAIGDSINEIGIFRESGEPFALFSFPGKPKDGYINYEFVIREGL</sequence>
<dbReference type="EMBL" id="RQFT01000008">
    <property type="protein sequence ID" value="TGL06507.1"/>
    <property type="molecule type" value="Genomic_DNA"/>
</dbReference>
<evidence type="ECO:0000313" key="1">
    <source>
        <dbReference type="EMBL" id="TGL06507.1"/>
    </source>
</evidence>
<organism evidence="1 2">
    <name type="scientific">Leptospira bouyouniensis</name>
    <dbReference type="NCBI Taxonomy" id="2484911"/>
    <lineage>
        <taxon>Bacteria</taxon>
        <taxon>Pseudomonadati</taxon>
        <taxon>Spirochaetota</taxon>
        <taxon>Spirochaetia</taxon>
        <taxon>Leptospirales</taxon>
        <taxon>Leptospiraceae</taxon>
        <taxon>Leptospira</taxon>
    </lineage>
</organism>